<reference evidence="2" key="1">
    <citation type="submission" date="2023-01" db="EMBL/GenBank/DDBJ databases">
        <title>Key to firefly adult light organ development and bioluminescence: homeobox transcription factors regulate luciferase expression and transportation to peroxisome.</title>
        <authorList>
            <person name="Fu X."/>
        </authorList>
    </citation>
    <scope>NUCLEOTIDE SEQUENCE [LARGE SCALE GENOMIC DNA]</scope>
</reference>
<dbReference type="EMBL" id="JARPUR010000003">
    <property type="protein sequence ID" value="KAK4880048.1"/>
    <property type="molecule type" value="Genomic_DNA"/>
</dbReference>
<sequence length="111" mass="12888">MDLLLEVAAIGGLVNVELAIINELAEPRQERFLRATKYERLNLDNLTEEECINNFRFRREHLGRLANCLNLPAYIISGNRHRTTGIEEIGCSIMLMLWQIKMFHYEIVGDL</sequence>
<organism evidence="1 2">
    <name type="scientific">Aquatica leii</name>
    <dbReference type="NCBI Taxonomy" id="1421715"/>
    <lineage>
        <taxon>Eukaryota</taxon>
        <taxon>Metazoa</taxon>
        <taxon>Ecdysozoa</taxon>
        <taxon>Arthropoda</taxon>
        <taxon>Hexapoda</taxon>
        <taxon>Insecta</taxon>
        <taxon>Pterygota</taxon>
        <taxon>Neoptera</taxon>
        <taxon>Endopterygota</taxon>
        <taxon>Coleoptera</taxon>
        <taxon>Polyphaga</taxon>
        <taxon>Elateriformia</taxon>
        <taxon>Elateroidea</taxon>
        <taxon>Lampyridae</taxon>
        <taxon>Luciolinae</taxon>
        <taxon>Aquatica</taxon>
    </lineage>
</organism>
<evidence type="ECO:0000313" key="2">
    <source>
        <dbReference type="Proteomes" id="UP001353858"/>
    </source>
</evidence>
<evidence type="ECO:0000313" key="1">
    <source>
        <dbReference type="EMBL" id="KAK4880048.1"/>
    </source>
</evidence>
<dbReference type="Proteomes" id="UP001353858">
    <property type="component" value="Unassembled WGS sequence"/>
</dbReference>
<accession>A0AAN7SP59</accession>
<comment type="caution">
    <text evidence="1">The sequence shown here is derived from an EMBL/GenBank/DDBJ whole genome shotgun (WGS) entry which is preliminary data.</text>
</comment>
<protein>
    <submittedName>
        <fullName evidence="1">Uncharacterized protein</fullName>
    </submittedName>
</protein>
<name>A0AAN7SP59_9COLE</name>
<gene>
    <name evidence="1" type="ORF">RN001_008194</name>
</gene>
<proteinExistence type="predicted"/>
<dbReference type="AlphaFoldDB" id="A0AAN7SP59"/>
<dbReference type="PANTHER" id="PTHR34615:SF1">
    <property type="entry name" value="PX DOMAIN-CONTAINING PROTEIN"/>
    <property type="match status" value="1"/>
</dbReference>
<keyword evidence="2" id="KW-1185">Reference proteome</keyword>
<dbReference type="PANTHER" id="PTHR34615">
    <property type="entry name" value="PX DOMAIN-CONTAINING PROTEIN"/>
    <property type="match status" value="1"/>
</dbReference>